<feature type="signal peptide" evidence="1">
    <location>
        <begin position="1"/>
        <end position="21"/>
    </location>
</feature>
<dbReference type="Proteomes" id="UP000008181">
    <property type="component" value="Chromosome 2"/>
</dbReference>
<gene>
    <name evidence="2" type="ORF">THITE_2112109</name>
</gene>
<dbReference type="AlphaFoldDB" id="G2R4Z3"/>
<reference evidence="2 3" key="1">
    <citation type="journal article" date="2011" name="Nat. Biotechnol.">
        <title>Comparative genomic analysis of the thermophilic biomass-degrading fungi Myceliophthora thermophila and Thielavia terrestris.</title>
        <authorList>
            <person name="Berka R.M."/>
            <person name="Grigoriev I.V."/>
            <person name="Otillar R."/>
            <person name="Salamov A."/>
            <person name="Grimwood J."/>
            <person name="Reid I."/>
            <person name="Ishmael N."/>
            <person name="John T."/>
            <person name="Darmond C."/>
            <person name="Moisan M.-C."/>
            <person name="Henrissat B."/>
            <person name="Coutinho P.M."/>
            <person name="Lombard V."/>
            <person name="Natvig D.O."/>
            <person name="Lindquist E."/>
            <person name="Schmutz J."/>
            <person name="Lucas S."/>
            <person name="Harris P."/>
            <person name="Powlowski J."/>
            <person name="Bellemare A."/>
            <person name="Taylor D."/>
            <person name="Butler G."/>
            <person name="de Vries R.P."/>
            <person name="Allijn I.E."/>
            <person name="van den Brink J."/>
            <person name="Ushinsky S."/>
            <person name="Storms R."/>
            <person name="Powell A.J."/>
            <person name="Paulsen I.T."/>
            <person name="Elbourne L.D.H."/>
            <person name="Baker S.E."/>
            <person name="Magnuson J."/>
            <person name="LaBoissiere S."/>
            <person name="Clutterbuck A.J."/>
            <person name="Martinez D."/>
            <person name="Wogulis M."/>
            <person name="de Leon A.L."/>
            <person name="Rey M.W."/>
            <person name="Tsang A."/>
        </authorList>
    </citation>
    <scope>NUCLEOTIDE SEQUENCE [LARGE SCALE GENOMIC DNA]</scope>
    <source>
        <strain evidence="3">ATCC 38088 / NRRL 8126</strain>
    </source>
</reference>
<dbReference type="HOGENOM" id="CLU_3015859_0_0_1"/>
<feature type="chain" id="PRO_5003436949" evidence="1">
    <location>
        <begin position="22"/>
        <end position="56"/>
    </location>
</feature>
<evidence type="ECO:0000313" key="2">
    <source>
        <dbReference type="EMBL" id="AEO65270.1"/>
    </source>
</evidence>
<dbReference type="RefSeq" id="XP_003651606.1">
    <property type="nucleotide sequence ID" value="XM_003651558.1"/>
</dbReference>
<keyword evidence="3" id="KW-1185">Reference proteome</keyword>
<sequence>MMCLGMGWYLVLLLWVAGYSCLRVHLGLGVDRESGKSMLATWLAGWMAGWNIPLRG</sequence>
<protein>
    <submittedName>
        <fullName evidence="2">Uncharacterized protein</fullName>
    </submittedName>
</protein>
<dbReference type="EMBL" id="CP003010">
    <property type="protein sequence ID" value="AEO65270.1"/>
    <property type="molecule type" value="Genomic_DNA"/>
</dbReference>
<dbReference type="KEGG" id="ttt:THITE_2112109"/>
<proteinExistence type="predicted"/>
<evidence type="ECO:0000313" key="3">
    <source>
        <dbReference type="Proteomes" id="UP000008181"/>
    </source>
</evidence>
<evidence type="ECO:0000256" key="1">
    <source>
        <dbReference type="SAM" id="SignalP"/>
    </source>
</evidence>
<keyword evidence="1" id="KW-0732">Signal</keyword>
<name>G2R4Z3_THETT</name>
<dbReference type="GeneID" id="11517726"/>
<organism evidence="2 3">
    <name type="scientific">Thermothielavioides terrestris (strain ATCC 38088 / NRRL 8126)</name>
    <name type="common">Thielavia terrestris</name>
    <dbReference type="NCBI Taxonomy" id="578455"/>
    <lineage>
        <taxon>Eukaryota</taxon>
        <taxon>Fungi</taxon>
        <taxon>Dikarya</taxon>
        <taxon>Ascomycota</taxon>
        <taxon>Pezizomycotina</taxon>
        <taxon>Sordariomycetes</taxon>
        <taxon>Sordariomycetidae</taxon>
        <taxon>Sordariales</taxon>
        <taxon>Chaetomiaceae</taxon>
        <taxon>Thermothielavioides</taxon>
        <taxon>Thermothielavioides terrestris</taxon>
    </lineage>
</organism>
<accession>G2R4Z3</accession>